<dbReference type="EMBL" id="BDUD01000002">
    <property type="protein sequence ID" value="GBG22822.1"/>
    <property type="molecule type" value="Genomic_DNA"/>
</dbReference>
<proteinExistence type="predicted"/>
<sequence length="310" mass="34989">MPLLQMNARKFFSRYRIPIIAHETLINETLIKVNMVTEIKLGLCNPPEPIYLYVNQGEVDGESFVWYKFNISQEKKIPVPQRALTGYLSELRLTTKEFKGRDNLKLDIVVSADELYVIRTGVETNFAKSFLLAASLVQDFSKPLIIVANAGDENTVFCNLYDAATKTKIYREWSRDLDWATIIRDIQSLLGGASSTISATPKLSVVPQSVHPQDLRVKNIRTLLDYPLDLVREWLQFQDTNSPSQLHISKIDELVKTMCLAWAAGKCDHPNHAESLYQNLVVDAVVSGTDELTAIKTWMQQLQAVKTGAS</sequence>
<dbReference type="Proteomes" id="UP000245124">
    <property type="component" value="Unassembled WGS sequence"/>
</dbReference>
<evidence type="ECO:0000313" key="1">
    <source>
        <dbReference type="EMBL" id="GBG22822.1"/>
    </source>
</evidence>
<dbReference type="AlphaFoldDB" id="A0A2R5FVP2"/>
<keyword evidence="2" id="KW-1185">Reference proteome</keyword>
<organism evidence="1 2">
    <name type="scientific">Nostoc commune NIES-4072</name>
    <dbReference type="NCBI Taxonomy" id="2005467"/>
    <lineage>
        <taxon>Bacteria</taxon>
        <taxon>Bacillati</taxon>
        <taxon>Cyanobacteriota</taxon>
        <taxon>Cyanophyceae</taxon>
        <taxon>Nostocales</taxon>
        <taxon>Nostocaceae</taxon>
        <taxon>Nostoc</taxon>
    </lineage>
</organism>
<name>A0A2R5FVP2_NOSCO</name>
<protein>
    <submittedName>
        <fullName evidence="1">Uncharacterized protein</fullName>
    </submittedName>
</protein>
<gene>
    <name evidence="1" type="ORF">NIES4072_65340</name>
</gene>
<accession>A0A2R5FVP2</accession>
<comment type="caution">
    <text evidence="1">The sequence shown here is derived from an EMBL/GenBank/DDBJ whole genome shotgun (WGS) entry which is preliminary data.</text>
</comment>
<evidence type="ECO:0000313" key="2">
    <source>
        <dbReference type="Proteomes" id="UP000245124"/>
    </source>
</evidence>
<reference evidence="1 2" key="1">
    <citation type="submission" date="2017-06" db="EMBL/GenBank/DDBJ databases">
        <title>Genome sequencing of cyanobaciteial culture collection at National Institute for Environmental Studies (NIES).</title>
        <authorList>
            <person name="Hirose Y."/>
            <person name="Shimura Y."/>
            <person name="Fujisawa T."/>
            <person name="Nakamura Y."/>
            <person name="Kawachi M."/>
        </authorList>
    </citation>
    <scope>NUCLEOTIDE SEQUENCE [LARGE SCALE GENOMIC DNA]</scope>
    <source>
        <strain evidence="1 2">NIES-4072</strain>
    </source>
</reference>